<proteinExistence type="predicted"/>
<name>A0A5M9L2K7_9PLEO</name>
<reference evidence="2" key="1">
    <citation type="journal article" date="2022" name="Microb. Genom.">
        <title>A global pangenome for the wheat fungal pathogen Pyrenophora tritici-repentis and prediction of effector protein structural homology.</title>
        <authorList>
            <person name="Moolhuijzen P.M."/>
            <person name="See P.T."/>
            <person name="Shi G."/>
            <person name="Powell H.R."/>
            <person name="Cockram J."/>
            <person name="Jorgensen L.N."/>
            <person name="Benslimane H."/>
            <person name="Strelkov S.E."/>
            <person name="Turner J."/>
            <person name="Liu Z."/>
            <person name="Moffat C.S."/>
        </authorList>
    </citation>
    <scope>NUCLEOTIDE SEQUENCE [LARGE SCALE GENOMIC DNA]</scope>
</reference>
<dbReference type="PANTHER" id="PTHR38847:SF1">
    <property type="entry name" value="PSEUDOURIDINE SYNTHASE RSUA_RLUA-LIKE DOMAIN-CONTAINING PROTEIN"/>
    <property type="match status" value="1"/>
</dbReference>
<keyword evidence="2" id="KW-1185">Reference proteome</keyword>
<gene>
    <name evidence="1" type="ORF">Ptr86124_009149</name>
</gene>
<dbReference type="PANTHER" id="PTHR38847">
    <property type="match status" value="1"/>
</dbReference>
<accession>A0A5M9L2K7</accession>
<dbReference type="Proteomes" id="UP000249757">
    <property type="component" value="Unassembled WGS sequence"/>
</dbReference>
<dbReference type="Pfam" id="PF14273">
    <property type="entry name" value="DUF4360"/>
    <property type="match status" value="1"/>
</dbReference>
<evidence type="ECO:0000313" key="2">
    <source>
        <dbReference type="Proteomes" id="UP000249757"/>
    </source>
</evidence>
<sequence>MHLTTLLALLPLLTPLALAAPPTAPRISRLVFSGSGCPSSSSSVTSTSATLGDTAGVTFSQLRGSNTDNCAVHVQSTGASAGWQVAVRGVTYEGDVVLKGASGLDTYTQVFWSDRASDTGTLTGGLTCNGPDINSRVSVQSSTSDLKWSKCTGADGDPGILNINFRPIVQGNYGSYDFKSAVWKLEWRTC</sequence>
<dbReference type="InterPro" id="IPR025649">
    <property type="entry name" value="DUF4360"/>
</dbReference>
<dbReference type="OrthoDB" id="3786236at2759"/>
<protein>
    <submittedName>
        <fullName evidence="1">Uncharacterized protein</fullName>
    </submittedName>
</protein>
<dbReference type="EMBL" id="NRDI02000012">
    <property type="protein sequence ID" value="KAI1512309.1"/>
    <property type="molecule type" value="Genomic_DNA"/>
</dbReference>
<comment type="caution">
    <text evidence="1">The sequence shown here is derived from an EMBL/GenBank/DDBJ whole genome shotgun (WGS) entry which is preliminary data.</text>
</comment>
<evidence type="ECO:0000313" key="1">
    <source>
        <dbReference type="EMBL" id="KAI1512309.1"/>
    </source>
</evidence>
<organism evidence="1 2">
    <name type="scientific">Pyrenophora tritici-repentis</name>
    <dbReference type="NCBI Taxonomy" id="45151"/>
    <lineage>
        <taxon>Eukaryota</taxon>
        <taxon>Fungi</taxon>
        <taxon>Dikarya</taxon>
        <taxon>Ascomycota</taxon>
        <taxon>Pezizomycotina</taxon>
        <taxon>Dothideomycetes</taxon>
        <taxon>Pleosporomycetidae</taxon>
        <taxon>Pleosporales</taxon>
        <taxon>Pleosporineae</taxon>
        <taxon>Pleosporaceae</taxon>
        <taxon>Pyrenophora</taxon>
    </lineage>
</organism>
<dbReference type="AlphaFoldDB" id="A0A5M9L2K7"/>